<comment type="caution">
    <text evidence="2">The sequence shown here is derived from an EMBL/GenBank/DDBJ whole genome shotgun (WGS) entry which is preliminary data.</text>
</comment>
<dbReference type="InterPro" id="IPR036397">
    <property type="entry name" value="RNaseH_sf"/>
</dbReference>
<dbReference type="InterPro" id="IPR002156">
    <property type="entry name" value="RNaseH_domain"/>
</dbReference>
<feature type="domain" description="RNase H type-1" evidence="1">
    <location>
        <begin position="54"/>
        <end position="185"/>
    </location>
</feature>
<dbReference type="CDD" id="cd09279">
    <property type="entry name" value="RNase_HI_like"/>
    <property type="match status" value="1"/>
</dbReference>
<dbReference type="SUPFAM" id="SSF53098">
    <property type="entry name" value="Ribonuclease H-like"/>
    <property type="match status" value="1"/>
</dbReference>
<evidence type="ECO:0000259" key="1">
    <source>
        <dbReference type="PROSITE" id="PS50879"/>
    </source>
</evidence>
<accession>A0A7C3SJ52</accession>
<dbReference type="GO" id="GO:0003676">
    <property type="term" value="F:nucleic acid binding"/>
    <property type="evidence" value="ECO:0007669"/>
    <property type="project" value="InterPro"/>
</dbReference>
<dbReference type="AlphaFoldDB" id="A0A7C3SJ52"/>
<proteinExistence type="predicted"/>
<name>A0A7C3SJ52_9BACT</name>
<gene>
    <name evidence="2" type="ORF">ENV62_06285</name>
</gene>
<dbReference type="InterPro" id="IPR012337">
    <property type="entry name" value="RNaseH-like_sf"/>
</dbReference>
<dbReference type="GO" id="GO:0004523">
    <property type="term" value="F:RNA-DNA hybrid ribonuclease activity"/>
    <property type="evidence" value="ECO:0007669"/>
    <property type="project" value="InterPro"/>
</dbReference>
<protein>
    <submittedName>
        <fullName evidence="2">Ribonuclease HI family protein</fullName>
    </submittedName>
</protein>
<dbReference type="Gene3D" id="3.30.420.10">
    <property type="entry name" value="Ribonuclease H-like superfamily/Ribonuclease H"/>
    <property type="match status" value="1"/>
</dbReference>
<dbReference type="PANTHER" id="PTHR48475">
    <property type="entry name" value="RIBONUCLEASE H"/>
    <property type="match status" value="1"/>
</dbReference>
<organism evidence="2">
    <name type="scientific">Desulfobacca acetoxidans</name>
    <dbReference type="NCBI Taxonomy" id="60893"/>
    <lineage>
        <taxon>Bacteria</taxon>
        <taxon>Pseudomonadati</taxon>
        <taxon>Thermodesulfobacteriota</taxon>
        <taxon>Desulfobaccia</taxon>
        <taxon>Desulfobaccales</taxon>
        <taxon>Desulfobaccaceae</taxon>
        <taxon>Desulfobacca</taxon>
    </lineage>
</organism>
<dbReference type="EMBL" id="DTHB01000043">
    <property type="protein sequence ID" value="HGB14826.1"/>
    <property type="molecule type" value="Genomic_DNA"/>
</dbReference>
<reference evidence="2" key="1">
    <citation type="journal article" date="2020" name="mSystems">
        <title>Genome- and Community-Level Interaction Insights into Carbon Utilization and Element Cycling Functions of Hydrothermarchaeota in Hydrothermal Sediment.</title>
        <authorList>
            <person name="Zhou Z."/>
            <person name="Liu Y."/>
            <person name="Xu W."/>
            <person name="Pan J."/>
            <person name="Luo Z.H."/>
            <person name="Li M."/>
        </authorList>
    </citation>
    <scope>NUCLEOTIDE SEQUENCE [LARGE SCALE GENOMIC DNA]</scope>
    <source>
        <strain evidence="2">SpSt-776</strain>
    </source>
</reference>
<dbReference type="PROSITE" id="PS50879">
    <property type="entry name" value="RNASE_H_1"/>
    <property type="match status" value="1"/>
</dbReference>
<dbReference type="Pfam" id="PF13456">
    <property type="entry name" value="RVT_3"/>
    <property type="match status" value="1"/>
</dbReference>
<dbReference type="PANTHER" id="PTHR48475:SF1">
    <property type="entry name" value="RNASE H TYPE-1 DOMAIN-CONTAINING PROTEIN"/>
    <property type="match status" value="1"/>
</dbReference>
<evidence type="ECO:0000313" key="2">
    <source>
        <dbReference type="EMBL" id="HGB14826.1"/>
    </source>
</evidence>
<sequence>MKWGKSLGREERAKIFAALAEGLDLPAVGRAFNLTREDLLHLFREVAEFYQAQEGGYWQLFCDGASRGTPGPAGAAAILQDPAGKVQGQAARYLGRATNNEAEYRAVLLGLEMAAGRGVKRLKIFTDSQLVAEQLKGGYQVKSPNLKPLWRQTLKELQKFEAYVISHLDRKLNSEADRLANRVIDQHLEKH</sequence>